<sequence>MPGHLGRLRILRVNPHQAAPSCTKLHEKVNEGLRQASLHSDSDNGTLHYLAEDIKETSVALDDLRLAIGKTKGKTARNASYRFRAPEGHSHVNSVVFWPDGKQLASASVDKTVRIWDAASGICPAPAMGEYFCAPDFIYAEVPGERPELGLLGISLKRVPSVVLEGFITCWSGNALYRYYLLWRAGCKIQEVGLPLREEISDGLEHRSVGRCRRGTLRACLEDS</sequence>
<dbReference type="InterPro" id="IPR036322">
    <property type="entry name" value="WD40_repeat_dom_sf"/>
</dbReference>
<evidence type="ECO:0000313" key="5">
    <source>
        <dbReference type="Proteomes" id="UP001172102"/>
    </source>
</evidence>
<dbReference type="Proteomes" id="UP001172102">
    <property type="component" value="Unassembled WGS sequence"/>
</dbReference>
<proteinExistence type="predicted"/>
<dbReference type="InterPro" id="IPR001680">
    <property type="entry name" value="WD40_rpt"/>
</dbReference>
<feature type="repeat" description="WD" evidence="3">
    <location>
        <begin position="92"/>
        <end position="121"/>
    </location>
</feature>
<dbReference type="Pfam" id="PF00400">
    <property type="entry name" value="WD40"/>
    <property type="match status" value="1"/>
</dbReference>
<reference evidence="4" key="1">
    <citation type="submission" date="2023-06" db="EMBL/GenBank/DDBJ databases">
        <title>Genome-scale phylogeny and comparative genomics of the fungal order Sordariales.</title>
        <authorList>
            <consortium name="Lawrence Berkeley National Laboratory"/>
            <person name="Hensen N."/>
            <person name="Bonometti L."/>
            <person name="Westerberg I."/>
            <person name="Brannstrom I.O."/>
            <person name="Guillou S."/>
            <person name="Cros-Aarteil S."/>
            <person name="Calhoun S."/>
            <person name="Haridas S."/>
            <person name="Kuo A."/>
            <person name="Mondo S."/>
            <person name="Pangilinan J."/>
            <person name="Riley R."/>
            <person name="Labutti K."/>
            <person name="Andreopoulos B."/>
            <person name="Lipzen A."/>
            <person name="Chen C."/>
            <person name="Yanf M."/>
            <person name="Daum C."/>
            <person name="Ng V."/>
            <person name="Clum A."/>
            <person name="Steindorff A."/>
            <person name="Ohm R."/>
            <person name="Martin F."/>
            <person name="Silar P."/>
            <person name="Natvig D."/>
            <person name="Lalanne C."/>
            <person name="Gautier V."/>
            <person name="Ament-Velasquez S.L."/>
            <person name="Kruys A."/>
            <person name="Hutchinson M.I."/>
            <person name="Powell A.J."/>
            <person name="Barry K."/>
            <person name="Miller A.N."/>
            <person name="Grigoriev I.V."/>
            <person name="Debuchy R."/>
            <person name="Gladieux P."/>
            <person name="Thoren M.H."/>
            <person name="Johannesson H."/>
        </authorList>
    </citation>
    <scope>NUCLEOTIDE SEQUENCE</scope>
    <source>
        <strain evidence="4">SMH4607-1</strain>
    </source>
</reference>
<keyword evidence="1 3" id="KW-0853">WD repeat</keyword>
<comment type="caution">
    <text evidence="4">The sequence shown here is derived from an EMBL/GenBank/DDBJ whole genome shotgun (WGS) entry which is preliminary data.</text>
</comment>
<protein>
    <submittedName>
        <fullName evidence="4">Uncharacterized protein</fullName>
    </submittedName>
</protein>
<organism evidence="4 5">
    <name type="scientific">Lasiosphaeris hirsuta</name>
    <dbReference type="NCBI Taxonomy" id="260670"/>
    <lineage>
        <taxon>Eukaryota</taxon>
        <taxon>Fungi</taxon>
        <taxon>Dikarya</taxon>
        <taxon>Ascomycota</taxon>
        <taxon>Pezizomycotina</taxon>
        <taxon>Sordariomycetes</taxon>
        <taxon>Sordariomycetidae</taxon>
        <taxon>Sordariales</taxon>
        <taxon>Lasiosphaeriaceae</taxon>
        <taxon>Lasiosphaeris</taxon>
    </lineage>
</organism>
<dbReference type="InterPro" id="IPR015943">
    <property type="entry name" value="WD40/YVTN_repeat-like_dom_sf"/>
</dbReference>
<dbReference type="InterPro" id="IPR019775">
    <property type="entry name" value="WD40_repeat_CS"/>
</dbReference>
<evidence type="ECO:0000256" key="3">
    <source>
        <dbReference type="PROSITE-ProRule" id="PRU00221"/>
    </source>
</evidence>
<dbReference type="AlphaFoldDB" id="A0AA40A9X6"/>
<dbReference type="PROSITE" id="PS00678">
    <property type="entry name" value="WD_REPEATS_1"/>
    <property type="match status" value="1"/>
</dbReference>
<accession>A0AA40A9X6</accession>
<dbReference type="SUPFAM" id="SSF50978">
    <property type="entry name" value="WD40 repeat-like"/>
    <property type="match status" value="1"/>
</dbReference>
<dbReference type="SMART" id="SM00320">
    <property type="entry name" value="WD40"/>
    <property type="match status" value="1"/>
</dbReference>
<name>A0AA40A9X6_9PEZI</name>
<keyword evidence="5" id="KW-1185">Reference proteome</keyword>
<keyword evidence="2" id="KW-0677">Repeat</keyword>
<dbReference type="Gene3D" id="2.130.10.10">
    <property type="entry name" value="YVTN repeat-like/Quinoprotein amine dehydrogenase"/>
    <property type="match status" value="1"/>
</dbReference>
<evidence type="ECO:0000256" key="2">
    <source>
        <dbReference type="ARBA" id="ARBA00022737"/>
    </source>
</evidence>
<dbReference type="PROSITE" id="PS50082">
    <property type="entry name" value="WD_REPEATS_2"/>
    <property type="match status" value="1"/>
</dbReference>
<dbReference type="PROSITE" id="PS50294">
    <property type="entry name" value="WD_REPEATS_REGION"/>
    <property type="match status" value="1"/>
</dbReference>
<evidence type="ECO:0000256" key="1">
    <source>
        <dbReference type="ARBA" id="ARBA00022574"/>
    </source>
</evidence>
<evidence type="ECO:0000313" key="4">
    <source>
        <dbReference type="EMBL" id="KAK0711984.1"/>
    </source>
</evidence>
<dbReference type="EMBL" id="JAUKUA010000005">
    <property type="protein sequence ID" value="KAK0711984.1"/>
    <property type="molecule type" value="Genomic_DNA"/>
</dbReference>
<gene>
    <name evidence="4" type="ORF">B0H67DRAFT_647312</name>
</gene>